<comment type="caution">
    <text evidence="2">The sequence shown here is derived from an EMBL/GenBank/DDBJ whole genome shotgun (WGS) entry which is preliminary data.</text>
</comment>
<evidence type="ECO:0000313" key="3">
    <source>
        <dbReference type="Proteomes" id="UP001283361"/>
    </source>
</evidence>
<reference evidence="2" key="1">
    <citation type="journal article" date="2023" name="G3 (Bethesda)">
        <title>A reference genome for the long-term kleptoplast-retaining sea slug Elysia crispata morphotype clarki.</title>
        <authorList>
            <person name="Eastman K.E."/>
            <person name="Pendleton A.L."/>
            <person name="Shaikh M.A."/>
            <person name="Suttiyut T."/>
            <person name="Ogas R."/>
            <person name="Tomko P."/>
            <person name="Gavelis G."/>
            <person name="Widhalm J.R."/>
            <person name="Wisecaver J.H."/>
        </authorList>
    </citation>
    <scope>NUCLEOTIDE SEQUENCE</scope>
    <source>
        <strain evidence="2">ECLA1</strain>
    </source>
</reference>
<sequence length="27" mass="2761">SFTTGQTGPEPERMTSHCPAEGAGKAL</sequence>
<proteinExistence type="predicted"/>
<protein>
    <submittedName>
        <fullName evidence="2">Uncharacterized protein</fullName>
    </submittedName>
</protein>
<dbReference type="Proteomes" id="UP001283361">
    <property type="component" value="Unassembled WGS sequence"/>
</dbReference>
<keyword evidence="3" id="KW-1185">Reference proteome</keyword>
<dbReference type="AlphaFoldDB" id="A0AAE0YIW5"/>
<evidence type="ECO:0000256" key="1">
    <source>
        <dbReference type="SAM" id="MobiDB-lite"/>
    </source>
</evidence>
<accession>A0AAE0YIW5</accession>
<feature type="non-terminal residue" evidence="2">
    <location>
        <position position="1"/>
    </location>
</feature>
<evidence type="ECO:0000313" key="2">
    <source>
        <dbReference type="EMBL" id="KAK3747195.1"/>
    </source>
</evidence>
<gene>
    <name evidence="2" type="ORF">RRG08_035741</name>
</gene>
<organism evidence="2 3">
    <name type="scientific">Elysia crispata</name>
    <name type="common">lettuce slug</name>
    <dbReference type="NCBI Taxonomy" id="231223"/>
    <lineage>
        <taxon>Eukaryota</taxon>
        <taxon>Metazoa</taxon>
        <taxon>Spiralia</taxon>
        <taxon>Lophotrochozoa</taxon>
        <taxon>Mollusca</taxon>
        <taxon>Gastropoda</taxon>
        <taxon>Heterobranchia</taxon>
        <taxon>Euthyneura</taxon>
        <taxon>Panpulmonata</taxon>
        <taxon>Sacoglossa</taxon>
        <taxon>Placobranchoidea</taxon>
        <taxon>Plakobranchidae</taxon>
        <taxon>Elysia</taxon>
    </lineage>
</organism>
<name>A0AAE0YIW5_9GAST</name>
<feature type="region of interest" description="Disordered" evidence="1">
    <location>
        <begin position="1"/>
        <end position="27"/>
    </location>
</feature>
<dbReference type="EMBL" id="JAWDGP010006106">
    <property type="protein sequence ID" value="KAK3747195.1"/>
    <property type="molecule type" value="Genomic_DNA"/>
</dbReference>